<dbReference type="PANTHER" id="PTHR28055:SF1">
    <property type="entry name" value="ALTERED INHERITANCE OF MITOCHONDRIA PROTEIN 41, MITOCHONDRIAL"/>
    <property type="match status" value="1"/>
</dbReference>
<dbReference type="Gene3D" id="1.10.1510.10">
    <property type="entry name" value="Uncharacterised protein YqeY/AIM41 PF09424, N-terminal domain"/>
    <property type="match status" value="1"/>
</dbReference>
<reference evidence="1 2" key="1">
    <citation type="journal article" date="2019" name="Sci. Rep.">
        <title>Sulfobacillus thermotolerans: new insights into resistance and metabolic capacities of acidophilic chemolithotrophs.</title>
        <authorList>
            <person name="Panyushkina A.E."/>
            <person name="Babenko V.V."/>
            <person name="Nikitina A.S."/>
            <person name="Selezneva O.V."/>
            <person name="Tsaplina I.A."/>
            <person name="Letarova M.A."/>
            <person name="Kostryukova E.S."/>
            <person name="Letarov A.V."/>
        </authorList>
    </citation>
    <scope>NUCLEOTIDE SEQUENCE [LARGE SCALE GENOMIC DNA]</scope>
    <source>
        <strain evidence="1 2">Kr1</strain>
    </source>
</reference>
<dbReference type="InterPro" id="IPR003789">
    <property type="entry name" value="Asn/Gln_tRNA_amidoTrase-B-like"/>
</dbReference>
<evidence type="ECO:0000313" key="1">
    <source>
        <dbReference type="EMBL" id="AUW93210.1"/>
    </source>
</evidence>
<dbReference type="Pfam" id="PF09424">
    <property type="entry name" value="YqeY"/>
    <property type="match status" value="1"/>
</dbReference>
<dbReference type="InterPro" id="IPR019004">
    <property type="entry name" value="YqeY/Aim41"/>
</dbReference>
<organism evidence="1 2">
    <name type="scientific">Sulfobacillus thermotolerans</name>
    <dbReference type="NCBI Taxonomy" id="338644"/>
    <lineage>
        <taxon>Bacteria</taxon>
        <taxon>Bacillati</taxon>
        <taxon>Bacillota</taxon>
        <taxon>Clostridia</taxon>
        <taxon>Eubacteriales</taxon>
        <taxon>Clostridiales Family XVII. Incertae Sedis</taxon>
        <taxon>Sulfobacillus</taxon>
    </lineage>
</organism>
<evidence type="ECO:0000313" key="2">
    <source>
        <dbReference type="Proteomes" id="UP000325292"/>
    </source>
</evidence>
<dbReference type="Gene3D" id="1.10.10.410">
    <property type="match status" value="1"/>
</dbReference>
<proteinExistence type="predicted"/>
<sequence>MTLRERLNDDLKTAMRAKDSVRLSVIRAVKAGILAQETRSERITLDDDGILQVIVKEIKERKEANEEFQRAGRSDLVEKNEKDIAILSEYLPTPLTETALTELIVAAIQETGAQGPKDMGKVMNLINPKIRGRADGRHVAELVKAQLQV</sequence>
<gene>
    <name evidence="1" type="ORF">BXT84_03950</name>
</gene>
<dbReference type="EMBL" id="CP019454">
    <property type="protein sequence ID" value="AUW93210.1"/>
    <property type="molecule type" value="Genomic_DNA"/>
</dbReference>
<dbReference type="InterPro" id="IPR042184">
    <property type="entry name" value="YqeY/Aim41_N"/>
</dbReference>
<protein>
    <submittedName>
        <fullName evidence="1">Aspartyl-tRNA amidotransferase</fullName>
    </submittedName>
</protein>
<dbReference type="PANTHER" id="PTHR28055">
    <property type="entry name" value="ALTERED INHERITANCE OF MITOCHONDRIA PROTEIN 41, MITOCHONDRIAL"/>
    <property type="match status" value="1"/>
</dbReference>
<dbReference type="SUPFAM" id="SSF89095">
    <property type="entry name" value="GatB/YqeY motif"/>
    <property type="match status" value="1"/>
</dbReference>
<keyword evidence="2" id="KW-1185">Reference proteome</keyword>
<dbReference type="RefSeq" id="WP_103374482.1">
    <property type="nucleotide sequence ID" value="NZ_CP133983.1"/>
</dbReference>
<dbReference type="Proteomes" id="UP000325292">
    <property type="component" value="Chromosome"/>
</dbReference>
<accession>A0ABM6RPA8</accession>
<dbReference type="InterPro" id="IPR023168">
    <property type="entry name" value="GatB_Yqey_C_2"/>
</dbReference>
<name>A0ABM6RPA8_9FIRM</name>